<comment type="caution">
    <text evidence="2">The sequence shown here is derived from an EMBL/GenBank/DDBJ whole genome shotgun (WGS) entry which is preliminary data.</text>
</comment>
<feature type="compositionally biased region" description="Acidic residues" evidence="1">
    <location>
        <begin position="1"/>
        <end position="19"/>
    </location>
</feature>
<evidence type="ECO:0000313" key="3">
    <source>
        <dbReference type="Proteomes" id="UP000652219"/>
    </source>
</evidence>
<gene>
    <name evidence="2" type="ORF">CSOJ01_05988</name>
</gene>
<organism evidence="2 3">
    <name type="scientific">Colletotrichum sojae</name>
    <dbReference type="NCBI Taxonomy" id="2175907"/>
    <lineage>
        <taxon>Eukaryota</taxon>
        <taxon>Fungi</taxon>
        <taxon>Dikarya</taxon>
        <taxon>Ascomycota</taxon>
        <taxon>Pezizomycotina</taxon>
        <taxon>Sordariomycetes</taxon>
        <taxon>Hypocreomycetidae</taxon>
        <taxon>Glomerellales</taxon>
        <taxon>Glomerellaceae</taxon>
        <taxon>Colletotrichum</taxon>
        <taxon>Colletotrichum orchidearum species complex</taxon>
    </lineage>
</organism>
<dbReference type="EMBL" id="WIGN01000079">
    <property type="protein sequence ID" value="KAF6811064.1"/>
    <property type="molecule type" value="Genomic_DNA"/>
</dbReference>
<evidence type="ECO:0000313" key="2">
    <source>
        <dbReference type="EMBL" id="KAF6811064.1"/>
    </source>
</evidence>
<evidence type="ECO:0000256" key="1">
    <source>
        <dbReference type="SAM" id="MobiDB-lite"/>
    </source>
</evidence>
<feature type="region of interest" description="Disordered" evidence="1">
    <location>
        <begin position="167"/>
        <end position="187"/>
    </location>
</feature>
<name>A0A8H6JDE8_9PEZI</name>
<feature type="compositionally biased region" description="Polar residues" evidence="1">
    <location>
        <begin position="167"/>
        <end position="179"/>
    </location>
</feature>
<feature type="region of interest" description="Disordered" evidence="1">
    <location>
        <begin position="1"/>
        <end position="24"/>
    </location>
</feature>
<reference evidence="2 3" key="1">
    <citation type="journal article" date="2020" name="Phytopathology">
        <title>Genome Sequence Resources of Colletotrichum truncatum, C. plurivorum, C. musicola, and C. sojae: Four Species Pathogenic to Soybean (Glycine max).</title>
        <authorList>
            <person name="Rogerio F."/>
            <person name="Boufleur T.R."/>
            <person name="Ciampi-Guillardi M."/>
            <person name="Sukno S.A."/>
            <person name="Thon M.R."/>
            <person name="Massola Junior N.S."/>
            <person name="Baroncelli R."/>
        </authorList>
    </citation>
    <scope>NUCLEOTIDE SEQUENCE [LARGE SCALE GENOMIC DNA]</scope>
    <source>
        <strain evidence="2 3">LFN0009</strain>
    </source>
</reference>
<sequence length="212" mass="22298">MMAETEMDGDGDGDGDEDGTSGAVQWYGVPTRDVMPPQLQSGAGIVTSPMSSSTCKLQQQQQQEGWTETAMEEGAKVGTECALRFSACLTLALLPFSRAPAAALHLAHAAHANAATSTPRYRGTPNHHATASSPPAHLDAVHRRPPFAVAILPPSLLLSYHSDLSPSMSASGRPTTSPRLASGPSPFGPSTFASASRAFRLLPHLLDRLLMD</sequence>
<dbReference type="AlphaFoldDB" id="A0A8H6JDE8"/>
<proteinExistence type="predicted"/>
<feature type="region of interest" description="Disordered" evidence="1">
    <location>
        <begin position="117"/>
        <end position="139"/>
    </location>
</feature>
<accession>A0A8H6JDE8</accession>
<dbReference type="Proteomes" id="UP000652219">
    <property type="component" value="Unassembled WGS sequence"/>
</dbReference>
<protein>
    <submittedName>
        <fullName evidence="2">Uncharacterized protein</fullName>
    </submittedName>
</protein>
<keyword evidence="3" id="KW-1185">Reference proteome</keyword>